<dbReference type="PRINTS" id="PR00173">
    <property type="entry name" value="EDTRNSPORT"/>
</dbReference>
<dbReference type="RefSeq" id="WP_193523372.1">
    <property type="nucleotide sequence ID" value="NZ_JABASA010000007.1"/>
</dbReference>
<keyword evidence="7 10" id="KW-1133">Transmembrane helix</keyword>
<feature type="transmembrane region" description="Helical" evidence="10">
    <location>
        <begin position="393"/>
        <end position="417"/>
    </location>
</feature>
<evidence type="ECO:0000313" key="11">
    <source>
        <dbReference type="EMBL" id="NMD49001.1"/>
    </source>
</evidence>
<evidence type="ECO:0000256" key="6">
    <source>
        <dbReference type="ARBA" id="ARBA00022970"/>
    </source>
</evidence>
<evidence type="ECO:0000256" key="8">
    <source>
        <dbReference type="ARBA" id="ARBA00023136"/>
    </source>
</evidence>
<dbReference type="EMBL" id="JABASA010000007">
    <property type="protein sequence ID" value="NMD49001.1"/>
    <property type="molecule type" value="Genomic_DNA"/>
</dbReference>
<evidence type="ECO:0000256" key="10">
    <source>
        <dbReference type="SAM" id="Phobius"/>
    </source>
</evidence>
<dbReference type="Proteomes" id="UP000532121">
    <property type="component" value="Unassembled WGS sequence"/>
</dbReference>
<evidence type="ECO:0000256" key="4">
    <source>
        <dbReference type="ARBA" id="ARBA00022448"/>
    </source>
</evidence>
<keyword evidence="8 10" id="KW-0472">Membrane</keyword>
<dbReference type="GO" id="GO:0005886">
    <property type="term" value="C:plasma membrane"/>
    <property type="evidence" value="ECO:0007669"/>
    <property type="project" value="TreeGrafter"/>
</dbReference>
<keyword evidence="4" id="KW-0813">Transport</keyword>
<dbReference type="AlphaFoldDB" id="A0A7X9QFL3"/>
<feature type="transmembrane region" description="Helical" evidence="10">
    <location>
        <begin position="31"/>
        <end position="53"/>
    </location>
</feature>
<feature type="transmembrane region" description="Helical" evidence="10">
    <location>
        <begin position="184"/>
        <end position="204"/>
    </location>
</feature>
<dbReference type="PANTHER" id="PTHR42865">
    <property type="entry name" value="PROTON/GLUTAMATE-ASPARTATE SYMPORTER"/>
    <property type="match status" value="1"/>
</dbReference>
<dbReference type="Pfam" id="PF00375">
    <property type="entry name" value="SDF"/>
    <property type="match status" value="1"/>
</dbReference>
<sequence length="461" mass="48348">MNDTLGTFIIVAAALLLLAGLAAVHRKKAGFTPLILLSLILGAAFGFILQQIFGAKSRVLAQALDWIGIVGNGYVSLLKMLVVPLIFLSLVGAFTQLEVRQNLKKITGFVLGILLGTTAIASILGFLSTVLFDLQSSNFTGTAGKEALASIQEHQGEIKGLTLPQQIVSFLPSNIFADFSGSRATSTIAVVIFALLVGFAYLSVRKSEPEYAAVFAKGIKALQLIINRLVKLVLALTPYGTFALITNTIAVNSLAGINHLGLFIAAVYTALILVLLVHTLILSVHGINPVLYYKKALPALLFAFSSRTSAGTLPLNVKIQIESLGVSPTVANFAASFGLTIGQNGCAGVYPTIVATIIAPTVGLDIFSWQFILMLVLIDVIASFGVAGVGGGALFTTLIVLGALNLPVTSLGVLIAIDPIVDMGRTLVNVNDSILAGLITAKKTNQLDETILNDANAVHSI</sequence>
<evidence type="ECO:0000256" key="3">
    <source>
        <dbReference type="ARBA" id="ARBA00022031"/>
    </source>
</evidence>
<evidence type="ECO:0000256" key="9">
    <source>
        <dbReference type="ARBA" id="ARBA00031293"/>
    </source>
</evidence>
<feature type="transmembrane region" description="Helical" evidence="10">
    <location>
        <begin position="366"/>
        <end position="387"/>
    </location>
</feature>
<evidence type="ECO:0000313" key="12">
    <source>
        <dbReference type="Proteomes" id="UP000532121"/>
    </source>
</evidence>
<gene>
    <name evidence="11" type="ORF">HHO37_04770</name>
</gene>
<dbReference type="GO" id="GO:0015184">
    <property type="term" value="F:L-cystine transmembrane transporter activity"/>
    <property type="evidence" value="ECO:0007669"/>
    <property type="project" value="TreeGrafter"/>
</dbReference>
<feature type="transmembrane region" description="Helical" evidence="10">
    <location>
        <begin position="225"/>
        <end position="250"/>
    </location>
</feature>
<dbReference type="GO" id="GO:0015293">
    <property type="term" value="F:symporter activity"/>
    <property type="evidence" value="ECO:0007669"/>
    <property type="project" value="InterPro"/>
</dbReference>
<organism evidence="11 12">
    <name type="scientific">Streptococcus ratti</name>
    <dbReference type="NCBI Taxonomy" id="1341"/>
    <lineage>
        <taxon>Bacteria</taxon>
        <taxon>Bacillati</taxon>
        <taxon>Bacillota</taxon>
        <taxon>Bacilli</taxon>
        <taxon>Lactobacillales</taxon>
        <taxon>Streptococcaceae</taxon>
        <taxon>Streptococcus</taxon>
    </lineage>
</organism>
<evidence type="ECO:0000256" key="1">
    <source>
        <dbReference type="ARBA" id="ARBA00004141"/>
    </source>
</evidence>
<name>A0A7X9QFL3_STRRT</name>
<accession>A0A7X9QFL3</accession>
<proteinExistence type="inferred from homology"/>
<feature type="transmembrane region" description="Helical" evidence="10">
    <location>
        <begin position="262"/>
        <end position="284"/>
    </location>
</feature>
<feature type="transmembrane region" description="Helical" evidence="10">
    <location>
        <begin position="106"/>
        <end position="132"/>
    </location>
</feature>
<protein>
    <recommendedName>
        <fullName evidence="3">L-cystine uptake protein TcyP</fullName>
    </recommendedName>
    <alternativeName>
        <fullName evidence="9">Transporter of cystine TcyP</fullName>
    </alternativeName>
</protein>
<dbReference type="InterPro" id="IPR036458">
    <property type="entry name" value="Na:dicarbo_symporter_sf"/>
</dbReference>
<evidence type="ECO:0000256" key="5">
    <source>
        <dbReference type="ARBA" id="ARBA00022692"/>
    </source>
</evidence>
<dbReference type="Gene3D" id="1.10.3860.10">
    <property type="entry name" value="Sodium:dicarboxylate symporter"/>
    <property type="match status" value="1"/>
</dbReference>
<comment type="similarity">
    <text evidence="2">Belongs to the dicarboxylate/amino acid:cation symporter (DAACS) (TC 2.A.23) family.</text>
</comment>
<comment type="subcellular location">
    <subcellularLocation>
        <location evidence="1">Membrane</location>
        <topology evidence="1">Multi-pass membrane protein</topology>
    </subcellularLocation>
</comment>
<dbReference type="SUPFAM" id="SSF118215">
    <property type="entry name" value="Proton glutamate symport protein"/>
    <property type="match status" value="1"/>
</dbReference>
<feature type="transmembrane region" description="Helical" evidence="10">
    <location>
        <begin position="6"/>
        <end position="24"/>
    </location>
</feature>
<keyword evidence="6" id="KW-0029">Amino-acid transport</keyword>
<keyword evidence="5 10" id="KW-0812">Transmembrane</keyword>
<comment type="caution">
    <text evidence="11">The sequence shown here is derived from an EMBL/GenBank/DDBJ whole genome shotgun (WGS) entry which is preliminary data.</text>
</comment>
<feature type="transmembrane region" description="Helical" evidence="10">
    <location>
        <begin position="73"/>
        <end position="94"/>
    </location>
</feature>
<evidence type="ECO:0000256" key="2">
    <source>
        <dbReference type="ARBA" id="ARBA00006148"/>
    </source>
</evidence>
<dbReference type="InterPro" id="IPR001991">
    <property type="entry name" value="Na-dicarboxylate_symporter"/>
</dbReference>
<evidence type="ECO:0000256" key="7">
    <source>
        <dbReference type="ARBA" id="ARBA00022989"/>
    </source>
</evidence>
<reference evidence="11 12" key="1">
    <citation type="submission" date="2020-04" db="EMBL/GenBank/DDBJ databases">
        <title>MicrobeNet Type strains.</title>
        <authorList>
            <person name="Nicholson A.C."/>
        </authorList>
    </citation>
    <scope>NUCLEOTIDE SEQUENCE [LARGE SCALE GENOMIC DNA]</scope>
    <source>
        <strain evidence="11 12">DSM 22768</strain>
    </source>
</reference>
<dbReference type="PANTHER" id="PTHR42865:SF5">
    <property type="entry name" value="L-CYSTINE TRANSPORTER TCYP"/>
    <property type="match status" value="1"/>
</dbReference>